<dbReference type="Proteomes" id="UP000887569">
    <property type="component" value="Unplaced"/>
</dbReference>
<dbReference type="GO" id="GO:0098887">
    <property type="term" value="P:neurotransmitter receptor transport, endosome to postsynaptic membrane"/>
    <property type="evidence" value="ECO:0007669"/>
    <property type="project" value="TreeGrafter"/>
</dbReference>
<feature type="domain" description="PDZ" evidence="4">
    <location>
        <begin position="233"/>
        <end position="320"/>
    </location>
</feature>
<dbReference type="PANTHER" id="PTHR46227:SF2">
    <property type="entry name" value="FI03335P"/>
    <property type="match status" value="1"/>
</dbReference>
<organism evidence="5 6">
    <name type="scientific">Parascaris univalens</name>
    <name type="common">Nematode worm</name>
    <dbReference type="NCBI Taxonomy" id="6257"/>
    <lineage>
        <taxon>Eukaryota</taxon>
        <taxon>Metazoa</taxon>
        <taxon>Ecdysozoa</taxon>
        <taxon>Nematoda</taxon>
        <taxon>Chromadorea</taxon>
        <taxon>Rhabditida</taxon>
        <taxon>Spirurina</taxon>
        <taxon>Ascaridomorpha</taxon>
        <taxon>Ascaridoidea</taxon>
        <taxon>Ascarididae</taxon>
        <taxon>Parascaris</taxon>
    </lineage>
</organism>
<evidence type="ECO:0000259" key="4">
    <source>
        <dbReference type="PROSITE" id="PS50106"/>
    </source>
</evidence>
<dbReference type="Pfam" id="PF00595">
    <property type="entry name" value="PDZ"/>
    <property type="match status" value="4"/>
</dbReference>
<proteinExistence type="predicted"/>
<feature type="domain" description="PDZ" evidence="4">
    <location>
        <begin position="133"/>
        <end position="216"/>
    </location>
</feature>
<dbReference type="InterPro" id="IPR036034">
    <property type="entry name" value="PDZ_sf"/>
</dbReference>
<evidence type="ECO:0000256" key="1">
    <source>
        <dbReference type="ARBA" id="ARBA00004496"/>
    </source>
</evidence>
<dbReference type="WBParaSite" id="PgR050X_g022_t03">
    <property type="protein sequence ID" value="PgR050X_g022_t03"/>
    <property type="gene ID" value="PgR050X_g022"/>
</dbReference>
<dbReference type="WBParaSite" id="PgR050X_g022_t04">
    <property type="protein sequence ID" value="PgR050X_g022_t04"/>
    <property type="gene ID" value="PgR050X_g022"/>
</dbReference>
<dbReference type="PANTHER" id="PTHR46227">
    <property type="entry name" value="GLUTAMATE RECEPTOR-INTERACTING PROTEIN GRIP"/>
    <property type="match status" value="1"/>
</dbReference>
<dbReference type="GO" id="GO:0005737">
    <property type="term" value="C:cytoplasm"/>
    <property type="evidence" value="ECO:0007669"/>
    <property type="project" value="UniProtKB-SubCell"/>
</dbReference>
<name>A0A915BPM6_PARUN</name>
<reference evidence="6 7" key="1">
    <citation type="submission" date="2022-11" db="UniProtKB">
        <authorList>
            <consortium name="WormBaseParasite"/>
        </authorList>
    </citation>
    <scope>IDENTIFICATION</scope>
</reference>
<evidence type="ECO:0000256" key="2">
    <source>
        <dbReference type="ARBA" id="ARBA00022490"/>
    </source>
</evidence>
<feature type="domain" description="PDZ" evidence="4">
    <location>
        <begin position="334"/>
        <end position="422"/>
    </location>
</feature>
<dbReference type="SMART" id="SM00228">
    <property type="entry name" value="PDZ"/>
    <property type="match status" value="5"/>
</dbReference>
<evidence type="ECO:0000313" key="5">
    <source>
        <dbReference type="Proteomes" id="UP000887569"/>
    </source>
</evidence>
<dbReference type="CDD" id="cd06681">
    <property type="entry name" value="PDZ2_GRIP1-2-like"/>
    <property type="match status" value="1"/>
</dbReference>
<evidence type="ECO:0000256" key="3">
    <source>
        <dbReference type="ARBA" id="ARBA00022737"/>
    </source>
</evidence>
<accession>A0A915BPM6</accession>
<sequence>MKFACRCTARHSLASTSSFSAMRLRCCAVCWCATHIRCAIWHRLESRIRILVCRAIFVILKAAIIMDKPLYGTIRQQQCNDNVKCDGDGQVVSASTSAAYLSRSGSEAQKALDARSNKRLNKERSTSPKGAVNVRLTRIAGVQLGLGIAGGSDRAFPPTISFLRPGFIAHRCDHLQVGERLTHVNGIPVDGLTHDQVLALLRNAGTDVQLRVEYDLNNRCFNRPQHTMSKCTDIVLEKERGSFGLTLRGGAYGPDRSKSRPITVTNIRIGGPAHREGRLRVGDRVLCINGVDVYSATLAVAQRLLEESLNSATVTIEYDVPVLESVRKASGALMVEIDKAAGSDLGVMLKINDVDPARNTQRSIIIDSITPASTADRCGALHCGDEILSVDGIGLEYTTLAEARQLLRGQAPTVRLEILPLSQMHANENGKSAMKGHLEKKVRAISHAYSRKASNNGTVSVCFSPPAIRRRNLQQPRAKSHERSLLASNETAVDSECEVNATCASRQRLTTKGAIGGSVPNMHEETTAQKLLSAPSTSRSCCKFRANDLHNGNSSMHGSMSTVPSGQVCHCETMEVVLQSYAKGAFGLVLQRQQNLSTDMRTPMPLFISYIEKGSPAERCGVLQVGDRVLTINDWYTANGTIDEANRLMRHSSSPLTLTVEFDVIESLLPPNGILNVKLAKRGNNLGIIARGETDGRKGEPVIISDIRTGSVAQRCGSIHVGDRILAIDNIPLDSFTVEEAMRLLQRSGDVVKLRIRKASASPVTILSMMLLGC</sequence>
<dbReference type="InterPro" id="IPR001478">
    <property type="entry name" value="PDZ"/>
</dbReference>
<dbReference type="InterPro" id="IPR043545">
    <property type="entry name" value="GRIP1/2"/>
</dbReference>
<comment type="subcellular location">
    <subcellularLocation>
        <location evidence="1">Cytoplasm</location>
    </subcellularLocation>
</comment>
<feature type="domain" description="PDZ" evidence="4">
    <location>
        <begin position="575"/>
        <end position="664"/>
    </location>
</feature>
<keyword evidence="2" id="KW-0963">Cytoplasm</keyword>
<dbReference type="AlphaFoldDB" id="A0A915BPM6"/>
<protein>
    <submittedName>
        <fullName evidence="6 7">PDZ domain-containing protein</fullName>
    </submittedName>
</protein>
<dbReference type="SUPFAM" id="SSF50156">
    <property type="entry name" value="PDZ domain-like"/>
    <property type="match status" value="5"/>
</dbReference>
<evidence type="ECO:0000313" key="6">
    <source>
        <dbReference type="WBParaSite" id="PgR050X_g022_t03"/>
    </source>
</evidence>
<dbReference type="Pfam" id="PF17820">
    <property type="entry name" value="PDZ_6"/>
    <property type="match status" value="1"/>
</dbReference>
<dbReference type="WBParaSite" id="PgR050X_g022_t05">
    <property type="protein sequence ID" value="PgR050X_g022_t05"/>
    <property type="gene ID" value="PgR050X_g022"/>
</dbReference>
<dbReference type="Gene3D" id="2.30.42.10">
    <property type="match status" value="5"/>
</dbReference>
<dbReference type="InterPro" id="IPR041489">
    <property type="entry name" value="PDZ_6"/>
</dbReference>
<keyword evidence="5" id="KW-1185">Reference proteome</keyword>
<dbReference type="PROSITE" id="PS50106">
    <property type="entry name" value="PDZ"/>
    <property type="match status" value="5"/>
</dbReference>
<feature type="domain" description="PDZ" evidence="4">
    <location>
        <begin position="676"/>
        <end position="760"/>
    </location>
</feature>
<keyword evidence="3" id="KW-0677">Repeat</keyword>
<evidence type="ECO:0000313" key="7">
    <source>
        <dbReference type="WBParaSite" id="PgR050X_g022_t04"/>
    </source>
</evidence>